<proteinExistence type="predicted"/>
<keyword evidence="2" id="KW-1185">Reference proteome</keyword>
<sequence>MKKEKVLYIIPARGGSKGVLNKNIKSLNGKPLIYYSIEAALEISDSADICVSTDSLEIKKIVEDSGLKVPFLRPSEIATDSATTEDVLLHAINFYKENGADYDYVVYLQPTSPLRNGSHIREALKLIEPTIELIVSVKETDANPYYVLFEENKEGLLKKTKEGIYTRRQDCPVVYELNGAIYIIKVDKLLEKGYQKLNMTKYVMPKEASIDIDDIVDFKIAEVLMSEKG</sequence>
<dbReference type="PANTHER" id="PTHR21485">
    <property type="entry name" value="HAD SUPERFAMILY MEMBERS CMAS AND KDSC"/>
    <property type="match status" value="1"/>
</dbReference>
<dbReference type="EMBL" id="JAHWYN010000005">
    <property type="protein sequence ID" value="MBW4360336.1"/>
    <property type="molecule type" value="Genomic_DNA"/>
</dbReference>
<dbReference type="Proteomes" id="UP000812031">
    <property type="component" value="Unassembled WGS sequence"/>
</dbReference>
<name>A0ABS6XUK7_9FLAO</name>
<dbReference type="PANTHER" id="PTHR21485:SF6">
    <property type="entry name" value="N-ACYLNEURAMINATE CYTIDYLYLTRANSFERASE-RELATED"/>
    <property type="match status" value="1"/>
</dbReference>
<evidence type="ECO:0000313" key="1">
    <source>
        <dbReference type="EMBL" id="MBW4360336.1"/>
    </source>
</evidence>
<dbReference type="GO" id="GO:0016779">
    <property type="term" value="F:nucleotidyltransferase activity"/>
    <property type="evidence" value="ECO:0007669"/>
    <property type="project" value="UniProtKB-KW"/>
</dbReference>
<protein>
    <submittedName>
        <fullName evidence="1">Acylneuraminate cytidylyltransferase family protein</fullName>
    </submittedName>
</protein>
<comment type="caution">
    <text evidence="1">The sequence shown here is derived from an EMBL/GenBank/DDBJ whole genome shotgun (WGS) entry which is preliminary data.</text>
</comment>
<dbReference type="CDD" id="cd02513">
    <property type="entry name" value="CMP-NeuAc_Synthase"/>
    <property type="match status" value="1"/>
</dbReference>
<evidence type="ECO:0000313" key="2">
    <source>
        <dbReference type="Proteomes" id="UP000812031"/>
    </source>
</evidence>
<accession>A0ABS6XUK7</accession>
<keyword evidence="1" id="KW-0548">Nucleotidyltransferase</keyword>
<keyword evidence="1" id="KW-0808">Transferase</keyword>
<dbReference type="InterPro" id="IPR003329">
    <property type="entry name" value="Cytidylyl_trans"/>
</dbReference>
<dbReference type="Pfam" id="PF02348">
    <property type="entry name" value="CTP_transf_3"/>
    <property type="match status" value="1"/>
</dbReference>
<gene>
    <name evidence="1" type="ORF">KZH69_07545</name>
</gene>
<organism evidence="1 2">
    <name type="scientific">Flavobacterium taihuense</name>
    <dbReference type="NCBI Taxonomy" id="2857508"/>
    <lineage>
        <taxon>Bacteria</taxon>
        <taxon>Pseudomonadati</taxon>
        <taxon>Bacteroidota</taxon>
        <taxon>Flavobacteriia</taxon>
        <taxon>Flavobacteriales</taxon>
        <taxon>Flavobacteriaceae</taxon>
        <taxon>Flavobacterium</taxon>
    </lineage>
</organism>
<dbReference type="RefSeq" id="WP_219316823.1">
    <property type="nucleotide sequence ID" value="NZ_JAHWYN010000005.1"/>
</dbReference>
<dbReference type="InterPro" id="IPR050793">
    <property type="entry name" value="CMP-NeuNAc_synthase"/>
</dbReference>
<reference evidence="1 2" key="1">
    <citation type="submission" date="2021-07" db="EMBL/GenBank/DDBJ databases">
        <title>Flavobacterium sp. nov. isolated from sediment on the Taihu Lake.</title>
        <authorList>
            <person name="Qu J.-H."/>
        </authorList>
    </citation>
    <scope>NUCLEOTIDE SEQUENCE [LARGE SCALE GENOMIC DNA]</scope>
    <source>
        <strain evidence="1 2">NAS39</strain>
    </source>
</reference>